<dbReference type="PANTHER" id="PTHR43281:SF1">
    <property type="entry name" value="FARNESYL DIPHOSPHATE SYNTHASE"/>
    <property type="match status" value="1"/>
</dbReference>
<dbReference type="PROSITE" id="PS00723">
    <property type="entry name" value="POLYPRENYL_SYNTHASE_1"/>
    <property type="match status" value="1"/>
</dbReference>
<dbReference type="InterPro" id="IPR000092">
    <property type="entry name" value="Polyprenyl_synt"/>
</dbReference>
<evidence type="ECO:0000256" key="2">
    <source>
        <dbReference type="ARBA" id="ARBA00006706"/>
    </source>
</evidence>
<dbReference type="InterPro" id="IPR008949">
    <property type="entry name" value="Isoprenoid_synthase_dom_sf"/>
</dbReference>
<accession>A0A1W1WRU2</accession>
<dbReference type="Proteomes" id="UP000192602">
    <property type="component" value="Unassembled WGS sequence"/>
</dbReference>
<keyword evidence="6" id="KW-0414">Isoprene biosynthesis</keyword>
<dbReference type="GO" id="GO:0016114">
    <property type="term" value="P:terpenoid biosynthetic process"/>
    <property type="evidence" value="ECO:0007669"/>
    <property type="project" value="UniProtKB-ARBA"/>
</dbReference>
<reference evidence="9" key="1">
    <citation type="submission" date="2017-04" db="EMBL/GenBank/DDBJ databases">
        <authorList>
            <person name="Varghese N."/>
            <person name="Submissions S."/>
        </authorList>
    </citation>
    <scope>NUCLEOTIDE SEQUENCE [LARGE SCALE GENOMIC DNA]</scope>
    <source>
        <strain evidence="9">DSM 16512</strain>
    </source>
</reference>
<evidence type="ECO:0000256" key="6">
    <source>
        <dbReference type="ARBA" id="ARBA00023229"/>
    </source>
</evidence>
<proteinExistence type="inferred from homology"/>
<dbReference type="EMBL" id="FWWZ01000001">
    <property type="protein sequence ID" value="SMC08939.1"/>
    <property type="molecule type" value="Genomic_DNA"/>
</dbReference>
<dbReference type="SUPFAM" id="SSF48576">
    <property type="entry name" value="Terpenoid synthases"/>
    <property type="match status" value="1"/>
</dbReference>
<organism evidence="8 9">
    <name type="scientific">Nitratiruptor tergarcus DSM 16512</name>
    <dbReference type="NCBI Taxonomy" id="1069081"/>
    <lineage>
        <taxon>Bacteria</taxon>
        <taxon>Pseudomonadati</taxon>
        <taxon>Campylobacterota</taxon>
        <taxon>Epsilonproteobacteria</taxon>
        <taxon>Nautiliales</taxon>
        <taxon>Nitratiruptoraceae</taxon>
        <taxon>Nitratiruptor</taxon>
    </lineage>
</organism>
<gene>
    <name evidence="8" type="ORF">SAMN05660197_0722</name>
</gene>
<dbReference type="SFLD" id="SFLDG01017">
    <property type="entry name" value="Polyprenyl_Transferase_Like"/>
    <property type="match status" value="1"/>
</dbReference>
<evidence type="ECO:0000313" key="8">
    <source>
        <dbReference type="EMBL" id="SMC08939.1"/>
    </source>
</evidence>
<dbReference type="SFLD" id="SFLDS00005">
    <property type="entry name" value="Isoprenoid_Synthase_Type_I"/>
    <property type="match status" value="1"/>
</dbReference>
<evidence type="ECO:0000313" key="9">
    <source>
        <dbReference type="Proteomes" id="UP000192602"/>
    </source>
</evidence>
<keyword evidence="4" id="KW-0479">Metal-binding</keyword>
<dbReference type="CDD" id="cd00685">
    <property type="entry name" value="Trans_IPPS_HT"/>
    <property type="match status" value="1"/>
</dbReference>
<keyword evidence="9" id="KW-1185">Reference proteome</keyword>
<dbReference type="AlphaFoldDB" id="A0A1W1WRU2"/>
<dbReference type="PROSITE" id="PS00444">
    <property type="entry name" value="POLYPRENYL_SYNTHASE_2"/>
    <property type="match status" value="1"/>
</dbReference>
<comment type="similarity">
    <text evidence="2 7">Belongs to the FPP/GGPP synthase family.</text>
</comment>
<dbReference type="Gene3D" id="1.10.600.10">
    <property type="entry name" value="Farnesyl Diphosphate Synthase"/>
    <property type="match status" value="1"/>
</dbReference>
<evidence type="ECO:0000256" key="1">
    <source>
        <dbReference type="ARBA" id="ARBA00001946"/>
    </source>
</evidence>
<keyword evidence="3 7" id="KW-0808">Transferase</keyword>
<sequence>MDLAEVFEKHLQKNLIDIQTYHPYYKEALNFMLQAGGKRFRPVLLLSVVKAANPLLIPSALDAALAIEILHTYSLIHDDLPVMDDADLRRGKPTLHKKFDELTAVLVGDALNTHAFYILVKAALHNDVKIKLVQILSFNGGVHGMVHGQILDCHFEGEKLTLEELKTLHRNKTAKLIAASLEMGAVIANLGEEIEKNLYDFGLQLGLLFQIQDDIIDEIMSEAEAGKTTKNDALKNSFVNLLGLEGAIKEADALAKK</sequence>
<dbReference type="STRING" id="1069081.SAMN05660197_0722"/>
<dbReference type="GO" id="GO:0046872">
    <property type="term" value="F:metal ion binding"/>
    <property type="evidence" value="ECO:0007669"/>
    <property type="project" value="UniProtKB-KW"/>
</dbReference>
<dbReference type="GO" id="GO:0004659">
    <property type="term" value="F:prenyltransferase activity"/>
    <property type="evidence" value="ECO:0007669"/>
    <property type="project" value="InterPro"/>
</dbReference>
<evidence type="ECO:0000256" key="7">
    <source>
        <dbReference type="RuleBase" id="RU004466"/>
    </source>
</evidence>
<dbReference type="Pfam" id="PF00348">
    <property type="entry name" value="polyprenyl_synt"/>
    <property type="match status" value="1"/>
</dbReference>
<comment type="cofactor">
    <cofactor evidence="1">
        <name>Mg(2+)</name>
        <dbReference type="ChEBI" id="CHEBI:18420"/>
    </cofactor>
</comment>
<name>A0A1W1WRU2_9BACT</name>
<evidence type="ECO:0000256" key="4">
    <source>
        <dbReference type="ARBA" id="ARBA00022723"/>
    </source>
</evidence>
<keyword evidence="5" id="KW-0460">Magnesium</keyword>
<dbReference type="PANTHER" id="PTHR43281">
    <property type="entry name" value="FARNESYL DIPHOSPHATE SYNTHASE"/>
    <property type="match status" value="1"/>
</dbReference>
<protein>
    <submittedName>
        <fullName evidence="8">Farnesyl-diphosphate synthase</fullName>
    </submittedName>
</protein>
<evidence type="ECO:0000256" key="3">
    <source>
        <dbReference type="ARBA" id="ARBA00022679"/>
    </source>
</evidence>
<dbReference type="InterPro" id="IPR033749">
    <property type="entry name" value="Polyprenyl_synt_CS"/>
</dbReference>
<evidence type="ECO:0000256" key="5">
    <source>
        <dbReference type="ARBA" id="ARBA00022842"/>
    </source>
</evidence>
<dbReference type="FunFam" id="1.10.600.10:FF:000001">
    <property type="entry name" value="Geranylgeranyl diphosphate synthase"/>
    <property type="match status" value="1"/>
</dbReference>